<feature type="domain" description="NIF system FeS cluster assembly NifU N-terminal" evidence="1">
    <location>
        <begin position="8"/>
        <end position="88"/>
    </location>
</feature>
<sequence length="103" mass="11560">MSNLNNLYRQAILEEANHPRHKGKLENKSVEVELRNPTCGDVITLTALIEDNKIKDIAFDGYGCTISQSSASIMTNEVLNKDFDTIKNMVLSFSDMITKEVKP</sequence>
<reference evidence="2 3" key="1">
    <citation type="submission" date="2019-11" db="EMBL/GenBank/DDBJ databases">
        <title>Draft Genome Sequence of Plant Growth-Promoting Rhizosphere-Associated Bacteria.</title>
        <authorList>
            <person name="Vasilyev I.Y."/>
            <person name="Radchenko V."/>
            <person name="Ilnitskaya E.V."/>
        </authorList>
    </citation>
    <scope>NUCLEOTIDE SEQUENCE [LARGE SCALE GENOMIC DNA]</scope>
    <source>
        <strain evidence="2 3">VRA_01-1sq_f</strain>
    </source>
</reference>
<dbReference type="InterPro" id="IPR002871">
    <property type="entry name" value="NIF_FeS_clus_asmbl_NifU_N"/>
</dbReference>
<dbReference type="AlphaFoldDB" id="A0A7X2MHC3"/>
<comment type="caution">
    <text evidence="2">The sequence shown here is derived from an EMBL/GenBank/DDBJ whole genome shotgun (WGS) entry which is preliminary data.</text>
</comment>
<dbReference type="EMBL" id="WKKX01000774">
    <property type="protein sequence ID" value="MSE09329.1"/>
    <property type="molecule type" value="Genomic_DNA"/>
</dbReference>
<dbReference type="CDD" id="cd06664">
    <property type="entry name" value="IscU_like"/>
    <property type="match status" value="1"/>
</dbReference>
<dbReference type="PANTHER" id="PTHR10093">
    <property type="entry name" value="IRON-SULFUR CLUSTER ASSEMBLY ENZYME NIFU HOMOLOG"/>
    <property type="match status" value="1"/>
</dbReference>
<dbReference type="Pfam" id="PF01592">
    <property type="entry name" value="NifU_N"/>
    <property type="match status" value="1"/>
</dbReference>
<gene>
    <name evidence="2" type="ORF">GKC33_11750</name>
</gene>
<dbReference type="GO" id="GO:0005506">
    <property type="term" value="F:iron ion binding"/>
    <property type="evidence" value="ECO:0007669"/>
    <property type="project" value="InterPro"/>
</dbReference>
<evidence type="ECO:0000259" key="1">
    <source>
        <dbReference type="Pfam" id="PF01592"/>
    </source>
</evidence>
<evidence type="ECO:0000313" key="2">
    <source>
        <dbReference type="EMBL" id="MSE09329.1"/>
    </source>
</evidence>
<organism evidence="2 3">
    <name type="scientific">Ligilactobacillus salivarius</name>
    <dbReference type="NCBI Taxonomy" id="1624"/>
    <lineage>
        <taxon>Bacteria</taxon>
        <taxon>Bacillati</taxon>
        <taxon>Bacillota</taxon>
        <taxon>Bacilli</taxon>
        <taxon>Lactobacillales</taxon>
        <taxon>Lactobacillaceae</taxon>
        <taxon>Ligilactobacillus</taxon>
    </lineage>
</organism>
<dbReference type="Proteomes" id="UP000467635">
    <property type="component" value="Unassembled WGS sequence"/>
</dbReference>
<evidence type="ECO:0000313" key="3">
    <source>
        <dbReference type="Proteomes" id="UP000467635"/>
    </source>
</evidence>
<accession>A0A7X2MHC3</accession>
<dbReference type="Gene3D" id="3.90.1010.10">
    <property type="match status" value="1"/>
</dbReference>
<protein>
    <submittedName>
        <fullName evidence="2">SUF system NifU family Fe-S cluster assembly protein</fullName>
    </submittedName>
</protein>
<feature type="non-terminal residue" evidence="2">
    <location>
        <position position="103"/>
    </location>
</feature>
<dbReference type="GO" id="GO:0016226">
    <property type="term" value="P:iron-sulfur cluster assembly"/>
    <property type="evidence" value="ECO:0007669"/>
    <property type="project" value="InterPro"/>
</dbReference>
<dbReference type="NCBIfam" id="TIGR01994">
    <property type="entry name" value="SUF_scaf_2"/>
    <property type="match status" value="1"/>
</dbReference>
<dbReference type="SUPFAM" id="SSF82649">
    <property type="entry name" value="SufE/NifU"/>
    <property type="match status" value="1"/>
</dbReference>
<name>A0A7X2MHC3_9LACO</name>
<dbReference type="GO" id="GO:0051536">
    <property type="term" value="F:iron-sulfur cluster binding"/>
    <property type="evidence" value="ECO:0007669"/>
    <property type="project" value="InterPro"/>
</dbReference>
<proteinExistence type="predicted"/>